<reference evidence="1" key="1">
    <citation type="journal article" date="2023" name="Mol. Phylogenet. Evol.">
        <title>Genome-scale phylogeny and comparative genomics of the fungal order Sordariales.</title>
        <authorList>
            <person name="Hensen N."/>
            <person name="Bonometti L."/>
            <person name="Westerberg I."/>
            <person name="Brannstrom I.O."/>
            <person name="Guillou S."/>
            <person name="Cros-Aarteil S."/>
            <person name="Calhoun S."/>
            <person name="Haridas S."/>
            <person name="Kuo A."/>
            <person name="Mondo S."/>
            <person name="Pangilinan J."/>
            <person name="Riley R."/>
            <person name="LaButti K."/>
            <person name="Andreopoulos B."/>
            <person name="Lipzen A."/>
            <person name="Chen C."/>
            <person name="Yan M."/>
            <person name="Daum C."/>
            <person name="Ng V."/>
            <person name="Clum A."/>
            <person name="Steindorff A."/>
            <person name="Ohm R.A."/>
            <person name="Martin F."/>
            <person name="Silar P."/>
            <person name="Natvig D.O."/>
            <person name="Lalanne C."/>
            <person name="Gautier V."/>
            <person name="Ament-Velasquez S.L."/>
            <person name="Kruys A."/>
            <person name="Hutchinson M.I."/>
            <person name="Powell A.J."/>
            <person name="Barry K."/>
            <person name="Miller A.N."/>
            <person name="Grigoriev I.V."/>
            <person name="Debuchy R."/>
            <person name="Gladieux P."/>
            <person name="Hiltunen Thoren M."/>
            <person name="Johannesson H."/>
        </authorList>
    </citation>
    <scope>NUCLEOTIDE SEQUENCE</scope>
    <source>
        <strain evidence="1">CBS 955.72</strain>
    </source>
</reference>
<protein>
    <submittedName>
        <fullName evidence="1">Uncharacterized protein</fullName>
    </submittedName>
</protein>
<proteinExistence type="predicted"/>
<name>A0AAJ0MFD7_9PEZI</name>
<dbReference type="Proteomes" id="UP001275084">
    <property type="component" value="Unassembled WGS sequence"/>
</dbReference>
<organism evidence="1 2">
    <name type="scientific">Lasiosphaeria hispida</name>
    <dbReference type="NCBI Taxonomy" id="260671"/>
    <lineage>
        <taxon>Eukaryota</taxon>
        <taxon>Fungi</taxon>
        <taxon>Dikarya</taxon>
        <taxon>Ascomycota</taxon>
        <taxon>Pezizomycotina</taxon>
        <taxon>Sordariomycetes</taxon>
        <taxon>Sordariomycetidae</taxon>
        <taxon>Sordariales</taxon>
        <taxon>Lasiosphaeriaceae</taxon>
        <taxon>Lasiosphaeria</taxon>
    </lineage>
</organism>
<sequence length="132" mass="14752">MSVSTTNNNTIDKVVFNGPADFEAWSTAYGNKAKRHNLLSFIGRDASGNEVPVTPWPIEPVMPEFSDFPTRRNNRITTGNATMEGAMSGLTNTNSHDDDITGEVDYLDLMIAGKENYAAAEKRYNINLRWYE</sequence>
<evidence type="ECO:0000313" key="1">
    <source>
        <dbReference type="EMBL" id="KAK3356606.1"/>
    </source>
</evidence>
<keyword evidence="2" id="KW-1185">Reference proteome</keyword>
<dbReference type="EMBL" id="JAUIQD010000003">
    <property type="protein sequence ID" value="KAK3356606.1"/>
    <property type="molecule type" value="Genomic_DNA"/>
</dbReference>
<gene>
    <name evidence="1" type="ORF">B0T25DRAFT_537053</name>
</gene>
<comment type="caution">
    <text evidence="1">The sequence shown here is derived from an EMBL/GenBank/DDBJ whole genome shotgun (WGS) entry which is preliminary data.</text>
</comment>
<accession>A0AAJ0MFD7</accession>
<dbReference type="AlphaFoldDB" id="A0AAJ0MFD7"/>
<evidence type="ECO:0000313" key="2">
    <source>
        <dbReference type="Proteomes" id="UP001275084"/>
    </source>
</evidence>
<reference evidence="1" key="2">
    <citation type="submission" date="2023-06" db="EMBL/GenBank/DDBJ databases">
        <authorList>
            <consortium name="Lawrence Berkeley National Laboratory"/>
            <person name="Haridas S."/>
            <person name="Hensen N."/>
            <person name="Bonometti L."/>
            <person name="Westerberg I."/>
            <person name="Brannstrom I.O."/>
            <person name="Guillou S."/>
            <person name="Cros-Aarteil S."/>
            <person name="Calhoun S."/>
            <person name="Kuo A."/>
            <person name="Mondo S."/>
            <person name="Pangilinan J."/>
            <person name="Riley R."/>
            <person name="Labutti K."/>
            <person name="Andreopoulos B."/>
            <person name="Lipzen A."/>
            <person name="Chen C."/>
            <person name="Yanf M."/>
            <person name="Daum C."/>
            <person name="Ng V."/>
            <person name="Clum A."/>
            <person name="Steindorff A."/>
            <person name="Ohm R."/>
            <person name="Martin F."/>
            <person name="Silar P."/>
            <person name="Natvig D."/>
            <person name="Lalanne C."/>
            <person name="Gautier V."/>
            <person name="Ament-Velasquez S.L."/>
            <person name="Kruys A."/>
            <person name="Hutchinson M.I."/>
            <person name="Powell A.J."/>
            <person name="Barry K."/>
            <person name="Miller A.N."/>
            <person name="Grigoriev I.V."/>
            <person name="Debuchy R."/>
            <person name="Gladieux P."/>
            <person name="Thoren M.H."/>
            <person name="Johannesson H."/>
        </authorList>
    </citation>
    <scope>NUCLEOTIDE SEQUENCE</scope>
    <source>
        <strain evidence="1">CBS 955.72</strain>
    </source>
</reference>